<dbReference type="GO" id="GO:0000155">
    <property type="term" value="F:phosphorelay sensor kinase activity"/>
    <property type="evidence" value="ECO:0007669"/>
    <property type="project" value="InterPro"/>
</dbReference>
<keyword evidence="9" id="KW-1185">Reference proteome</keyword>
<dbReference type="Pfam" id="PF02518">
    <property type="entry name" value="HATPase_c"/>
    <property type="match status" value="1"/>
</dbReference>
<dbReference type="InterPro" id="IPR050482">
    <property type="entry name" value="Sensor_HK_TwoCompSys"/>
</dbReference>
<evidence type="ECO:0008006" key="10">
    <source>
        <dbReference type="Google" id="ProtNLM"/>
    </source>
</evidence>
<comment type="caution">
    <text evidence="8">The sequence shown here is derived from an EMBL/GenBank/DDBJ whole genome shotgun (WGS) entry which is preliminary data.</text>
</comment>
<sequence length="776" mass="80704">MITAVRIAWAACALTLTLIALSLVFSALNGQHPFEQSHLLLVAACALAGGLIGAHRPGHPVGRLLALSAFCFALYETCGRYALYGALTWAAEAPGGVPGADVPLRSAPLPLAEAMAWPQTWLWIPANLSLTLVPLFFPGGTLPSSRWRPFVWAAVAVTGPAMLVSALRPGENEQVGTGPGVPNPLGVTAMAGPADIAEAVALAVHVTVFVVGGLNLLARARRSTGREREQIKWLAYAVGLALLIANGRLVAGMTDGDPERVYPSIHSGWELLGTLGGILIPAGICVAILRHRLFDIDLVINRTLVYTLLSVCVTGGYILVVGYLGALLPSADLPASVLAAGLVALAFAPLRQRLQGWVNLLMYGERDDPHAALTRLGRRLEASEEPGAALSGVARSVAEALRLPYAAVETTTGLRHASGPEAGDDGLLRLPLVYDGERVGDLILAPRTGESRFGPRDLAVLTDLARQVAVAVHAARLSADLRRSRERLVMAREEERRRIRHDLHDGLGPTLAALVMRAETAHDLVEDEKVRLLLADIVGDAEAAMADVRVLVDGLRPPALDSLGLLGALRAHAIRQSPSLRVAVHAPETLPPLPAATEAAAYRVAAEALANVRRHAGTDEAELRIEVTGTALVLEVLDGGDGIGRIGGNGGNGGTRPGDRDAGGSEDGAGRGGIPAAGAREGVGLTSMRERATELGGSCTFEERAEGGTLVRVVLPTRMEGSAGERLAPGKGRGSCGDRLASDAGGESFGDRLACDEGGGTSVIGSASDENGGGLQ</sequence>
<feature type="region of interest" description="Disordered" evidence="4">
    <location>
        <begin position="721"/>
        <end position="776"/>
    </location>
</feature>
<feature type="compositionally biased region" description="Gly residues" evidence="4">
    <location>
        <begin position="644"/>
        <end position="656"/>
    </location>
</feature>
<keyword evidence="3" id="KW-0902">Two-component regulatory system</keyword>
<keyword evidence="2" id="KW-0418">Kinase</keyword>
<feature type="domain" description="Histidine kinase/HSP90-like ATPase" evidence="6">
    <location>
        <begin position="599"/>
        <end position="717"/>
    </location>
</feature>
<dbReference type="PANTHER" id="PTHR24421">
    <property type="entry name" value="NITRATE/NITRITE SENSOR PROTEIN NARX-RELATED"/>
    <property type="match status" value="1"/>
</dbReference>
<feature type="transmembrane region" description="Helical" evidence="5">
    <location>
        <begin position="36"/>
        <end position="52"/>
    </location>
</feature>
<dbReference type="GO" id="GO:0005524">
    <property type="term" value="F:ATP binding"/>
    <property type="evidence" value="ECO:0007669"/>
    <property type="project" value="UniProtKB-KW"/>
</dbReference>
<reference evidence="8 9" key="1">
    <citation type="submission" date="2021-01" db="EMBL/GenBank/DDBJ databases">
        <title>Whole genome shotgun sequence of Planobispora longispora NBRC 13918.</title>
        <authorList>
            <person name="Komaki H."/>
            <person name="Tamura T."/>
        </authorList>
    </citation>
    <scope>NUCLEOTIDE SEQUENCE [LARGE SCALE GENOMIC DNA]</scope>
    <source>
        <strain evidence="8 9">NBRC 13918</strain>
    </source>
</reference>
<feature type="compositionally biased region" description="Gly residues" evidence="4">
    <location>
        <begin position="665"/>
        <end position="675"/>
    </location>
</feature>
<gene>
    <name evidence="8" type="ORF">Plo01_09780</name>
</gene>
<keyword evidence="5" id="KW-0472">Membrane</keyword>
<dbReference type="Gene3D" id="1.20.5.1930">
    <property type="match status" value="1"/>
</dbReference>
<feature type="transmembrane region" description="Helical" evidence="5">
    <location>
        <begin position="199"/>
        <end position="218"/>
    </location>
</feature>
<dbReference type="SUPFAM" id="SSF55874">
    <property type="entry name" value="ATPase domain of HSP90 chaperone/DNA topoisomerase II/histidine kinase"/>
    <property type="match status" value="1"/>
</dbReference>
<feature type="region of interest" description="Disordered" evidence="4">
    <location>
        <begin position="644"/>
        <end position="680"/>
    </location>
</feature>
<evidence type="ECO:0000259" key="7">
    <source>
        <dbReference type="Pfam" id="PF07730"/>
    </source>
</evidence>
<evidence type="ECO:0000313" key="8">
    <source>
        <dbReference type="EMBL" id="GIH74549.1"/>
    </source>
</evidence>
<feature type="transmembrane region" description="Helical" evidence="5">
    <location>
        <begin position="303"/>
        <end position="327"/>
    </location>
</feature>
<dbReference type="GO" id="GO:0046983">
    <property type="term" value="F:protein dimerization activity"/>
    <property type="evidence" value="ECO:0007669"/>
    <property type="project" value="InterPro"/>
</dbReference>
<evidence type="ECO:0000256" key="2">
    <source>
        <dbReference type="ARBA" id="ARBA00022777"/>
    </source>
</evidence>
<dbReference type="Gene3D" id="3.30.565.10">
    <property type="entry name" value="Histidine kinase-like ATPase, C-terminal domain"/>
    <property type="match status" value="1"/>
</dbReference>
<evidence type="ECO:0000259" key="6">
    <source>
        <dbReference type="Pfam" id="PF02518"/>
    </source>
</evidence>
<dbReference type="InterPro" id="IPR029016">
    <property type="entry name" value="GAF-like_dom_sf"/>
</dbReference>
<keyword evidence="1" id="KW-0808">Transferase</keyword>
<dbReference type="AlphaFoldDB" id="A0A8J3RGN5"/>
<evidence type="ECO:0000256" key="3">
    <source>
        <dbReference type="ARBA" id="ARBA00023012"/>
    </source>
</evidence>
<dbReference type="CDD" id="cd16917">
    <property type="entry name" value="HATPase_UhpB-NarQ-NarX-like"/>
    <property type="match status" value="1"/>
</dbReference>
<feature type="transmembrane region" description="Helical" evidence="5">
    <location>
        <begin position="230"/>
        <end position="251"/>
    </location>
</feature>
<name>A0A8J3RGN5_9ACTN</name>
<dbReference type="Proteomes" id="UP000616724">
    <property type="component" value="Unassembled WGS sequence"/>
</dbReference>
<evidence type="ECO:0000256" key="4">
    <source>
        <dbReference type="SAM" id="MobiDB-lite"/>
    </source>
</evidence>
<dbReference type="GO" id="GO:0016020">
    <property type="term" value="C:membrane"/>
    <property type="evidence" value="ECO:0007669"/>
    <property type="project" value="InterPro"/>
</dbReference>
<dbReference type="SUPFAM" id="SSF55781">
    <property type="entry name" value="GAF domain-like"/>
    <property type="match status" value="1"/>
</dbReference>
<feature type="domain" description="Signal transduction histidine kinase subgroup 3 dimerisation and phosphoacceptor" evidence="7">
    <location>
        <begin position="495"/>
        <end position="560"/>
    </location>
</feature>
<keyword evidence="5" id="KW-1133">Transmembrane helix</keyword>
<dbReference type="InterPro" id="IPR011712">
    <property type="entry name" value="Sig_transdc_His_kin_sub3_dim/P"/>
</dbReference>
<keyword evidence="5" id="KW-0812">Transmembrane</keyword>
<dbReference type="Gene3D" id="3.30.450.40">
    <property type="match status" value="1"/>
</dbReference>
<feature type="transmembrane region" description="Helical" evidence="5">
    <location>
        <begin position="64"/>
        <end position="83"/>
    </location>
</feature>
<dbReference type="Pfam" id="PF07730">
    <property type="entry name" value="HisKA_3"/>
    <property type="match status" value="1"/>
</dbReference>
<feature type="transmembrane region" description="Helical" evidence="5">
    <location>
        <begin position="120"/>
        <end position="137"/>
    </location>
</feature>
<accession>A0A8J3RGN5</accession>
<feature type="transmembrane region" description="Helical" evidence="5">
    <location>
        <begin position="271"/>
        <end position="291"/>
    </location>
</feature>
<evidence type="ECO:0000313" key="9">
    <source>
        <dbReference type="Proteomes" id="UP000616724"/>
    </source>
</evidence>
<organism evidence="8 9">
    <name type="scientific">Planobispora longispora</name>
    <dbReference type="NCBI Taxonomy" id="28887"/>
    <lineage>
        <taxon>Bacteria</taxon>
        <taxon>Bacillati</taxon>
        <taxon>Actinomycetota</taxon>
        <taxon>Actinomycetes</taxon>
        <taxon>Streptosporangiales</taxon>
        <taxon>Streptosporangiaceae</taxon>
        <taxon>Planobispora</taxon>
    </lineage>
</organism>
<protein>
    <recommendedName>
        <fullName evidence="10">Histidine kinase</fullName>
    </recommendedName>
</protein>
<dbReference type="InterPro" id="IPR036890">
    <property type="entry name" value="HATPase_C_sf"/>
</dbReference>
<dbReference type="RefSeq" id="WP_203889261.1">
    <property type="nucleotide sequence ID" value="NZ_BOOH01000009.1"/>
</dbReference>
<proteinExistence type="predicted"/>
<dbReference type="InterPro" id="IPR003594">
    <property type="entry name" value="HATPase_dom"/>
</dbReference>
<evidence type="ECO:0000256" key="1">
    <source>
        <dbReference type="ARBA" id="ARBA00022679"/>
    </source>
</evidence>
<feature type="transmembrane region" description="Helical" evidence="5">
    <location>
        <begin position="149"/>
        <end position="167"/>
    </location>
</feature>
<evidence type="ECO:0000256" key="5">
    <source>
        <dbReference type="SAM" id="Phobius"/>
    </source>
</evidence>
<dbReference type="EMBL" id="BOOH01000009">
    <property type="protein sequence ID" value="GIH74549.1"/>
    <property type="molecule type" value="Genomic_DNA"/>
</dbReference>